<evidence type="ECO:0000259" key="3">
    <source>
        <dbReference type="Pfam" id="PF03358"/>
    </source>
</evidence>
<feature type="domain" description="NADPH-dependent FMN reductase-like" evidence="3">
    <location>
        <begin position="3"/>
        <end position="100"/>
    </location>
</feature>
<accession>A0A1D3TZ77</accession>
<dbReference type="Proteomes" id="UP000199315">
    <property type="component" value="Unassembled WGS sequence"/>
</dbReference>
<dbReference type="PANTHER" id="PTHR43278">
    <property type="entry name" value="NAD(P)H-DEPENDENT FMN-CONTAINING OXIDOREDUCTASE YWQN-RELATED"/>
    <property type="match status" value="1"/>
</dbReference>
<dbReference type="InterPro" id="IPR005025">
    <property type="entry name" value="FMN_Rdtase-like_dom"/>
</dbReference>
<name>A0A1D3TZ77_9FIRM</name>
<keyword evidence="5" id="KW-1185">Reference proteome</keyword>
<dbReference type="InterPro" id="IPR029039">
    <property type="entry name" value="Flavoprotein-like_sf"/>
</dbReference>
<evidence type="ECO:0000256" key="1">
    <source>
        <dbReference type="ARBA" id="ARBA00022630"/>
    </source>
</evidence>
<dbReference type="Gene3D" id="3.40.50.360">
    <property type="match status" value="1"/>
</dbReference>
<dbReference type="Pfam" id="PF03358">
    <property type="entry name" value="FMN_red"/>
    <property type="match status" value="1"/>
</dbReference>
<organism evidence="4 5">
    <name type="scientific">Anaerobium acetethylicum</name>
    <dbReference type="NCBI Taxonomy" id="1619234"/>
    <lineage>
        <taxon>Bacteria</taxon>
        <taxon>Bacillati</taxon>
        <taxon>Bacillota</taxon>
        <taxon>Clostridia</taxon>
        <taxon>Lachnospirales</taxon>
        <taxon>Lachnospiraceae</taxon>
        <taxon>Anaerobium</taxon>
    </lineage>
</organism>
<sequence>MSKISILSFSERKKGNCASLAHYISSRHRQEEVDYISVGDLKIKECINCNYACTNGKCMHYDDGKAYFESTKSAEKVLWLVPLYGGSPTSLLDKMNERSKDFWTKNDVYYNEFIKKLFIIGIGSPEEEDPFGHIFEPVYSKPPLDKHILMFDAWKSDLNSKWYQFNDANKVRKRVGKFLGI</sequence>
<dbReference type="SUPFAM" id="SSF52218">
    <property type="entry name" value="Flavoproteins"/>
    <property type="match status" value="1"/>
</dbReference>
<evidence type="ECO:0000256" key="2">
    <source>
        <dbReference type="ARBA" id="ARBA00022643"/>
    </source>
</evidence>
<evidence type="ECO:0000313" key="5">
    <source>
        <dbReference type="Proteomes" id="UP000199315"/>
    </source>
</evidence>
<keyword evidence="2" id="KW-0288">FMN</keyword>
<dbReference type="AlphaFoldDB" id="A0A1D3TZ77"/>
<reference evidence="4 5" key="1">
    <citation type="submission" date="2016-09" db="EMBL/GenBank/DDBJ databases">
        <authorList>
            <person name="Capua I."/>
            <person name="De Benedictis P."/>
            <person name="Joannis T."/>
            <person name="Lombin L.H."/>
            <person name="Cattoli G."/>
        </authorList>
    </citation>
    <scope>NUCLEOTIDE SEQUENCE [LARGE SCALE GENOMIC DNA]</scope>
    <source>
        <strain evidence="4 5">GluBS11</strain>
    </source>
</reference>
<dbReference type="RefSeq" id="WP_169823793.1">
    <property type="nucleotide sequence ID" value="NZ_FMKA01000064.1"/>
</dbReference>
<dbReference type="PANTHER" id="PTHR43278:SF4">
    <property type="entry name" value="NAD(P)H-DEPENDENT FMN-CONTAINING OXIDOREDUCTASE YWQN-RELATED"/>
    <property type="match status" value="1"/>
</dbReference>
<dbReference type="GO" id="GO:0016491">
    <property type="term" value="F:oxidoreductase activity"/>
    <property type="evidence" value="ECO:0007669"/>
    <property type="project" value="InterPro"/>
</dbReference>
<dbReference type="EMBL" id="FMKA01000064">
    <property type="protein sequence ID" value="SCP99832.1"/>
    <property type="molecule type" value="Genomic_DNA"/>
</dbReference>
<protein>
    <submittedName>
        <fullName evidence="4">NADPH-dependent FMN reductase</fullName>
    </submittedName>
</protein>
<gene>
    <name evidence="4" type="ORF">SAMN05421730_10642</name>
</gene>
<proteinExistence type="predicted"/>
<dbReference type="InterPro" id="IPR051796">
    <property type="entry name" value="ISF_SsuE-like"/>
</dbReference>
<evidence type="ECO:0000313" key="4">
    <source>
        <dbReference type="EMBL" id="SCP99832.1"/>
    </source>
</evidence>
<keyword evidence="1" id="KW-0285">Flavoprotein</keyword>